<dbReference type="GO" id="GO:0006605">
    <property type="term" value="P:protein targeting"/>
    <property type="evidence" value="ECO:0007669"/>
    <property type="project" value="UniProtKB-UniRule"/>
</dbReference>
<evidence type="ECO:0000313" key="15">
    <source>
        <dbReference type="Proteomes" id="UP000317894"/>
    </source>
</evidence>
<evidence type="ECO:0000313" key="14">
    <source>
        <dbReference type="EMBL" id="TRW14580.1"/>
    </source>
</evidence>
<dbReference type="PANTHER" id="PTHR10906">
    <property type="entry name" value="SECY/SEC61-ALPHA FAMILY MEMBER"/>
    <property type="match status" value="1"/>
</dbReference>
<feature type="transmembrane region" description="Helical" evidence="10">
    <location>
        <begin position="187"/>
        <end position="205"/>
    </location>
</feature>
<keyword evidence="3 10" id="KW-0813">Transport</keyword>
<comment type="function">
    <text evidence="10 11">The central subunit of the protein translocation channel SecYEG. Consists of two halves formed by TMs 1-5 and 6-10. These two domains form a lateral gate at the front which open onto the bilayer between TMs 2 and 7, and are clamped together by SecE at the back. The channel is closed by both a pore ring composed of hydrophobic SecY resides and a short helix (helix 2A) on the extracellular side of the membrane which forms a plug. The plug probably moves laterally to allow the channel to open. The ring and the pore may move independently.</text>
</comment>
<keyword evidence="7 10" id="KW-0811">Translocation</keyword>
<feature type="transmembrane region" description="Helical" evidence="10">
    <location>
        <begin position="26"/>
        <end position="47"/>
    </location>
</feature>
<feature type="transmembrane region" description="Helical" evidence="10">
    <location>
        <begin position="279"/>
        <end position="300"/>
    </location>
</feature>
<keyword evidence="5 10" id="KW-0653">Protein transport</keyword>
<feature type="transmembrane region" description="Helical" evidence="10">
    <location>
        <begin position="217"/>
        <end position="241"/>
    </location>
</feature>
<dbReference type="NCBIfam" id="TIGR00967">
    <property type="entry name" value="3a0501s007"/>
    <property type="match status" value="1"/>
</dbReference>
<dbReference type="PRINTS" id="PR00303">
    <property type="entry name" value="SECYTRNLCASE"/>
</dbReference>
<dbReference type="PROSITE" id="PS00755">
    <property type="entry name" value="SECY_1"/>
    <property type="match status" value="1"/>
</dbReference>
<proteinExistence type="inferred from homology"/>
<comment type="caution">
    <text evidence="14">The sequence shown here is derived from an EMBL/GenBank/DDBJ whole genome shotgun (WGS) entry which is preliminary data.</text>
</comment>
<evidence type="ECO:0000256" key="9">
    <source>
        <dbReference type="ARBA" id="ARBA00039733"/>
    </source>
</evidence>
<evidence type="ECO:0000256" key="11">
    <source>
        <dbReference type="RuleBase" id="RU000537"/>
    </source>
</evidence>
<comment type="subcellular location">
    <subcellularLocation>
        <location evidence="10">Cell membrane</location>
        <topology evidence="10">Multi-pass membrane protein</topology>
    </subcellularLocation>
    <subcellularLocation>
        <location evidence="1 12">Membrane</location>
        <topology evidence="1 12">Multi-pass membrane protein</topology>
    </subcellularLocation>
</comment>
<dbReference type="GO" id="GO:0065002">
    <property type="term" value="P:intracellular protein transmembrane transport"/>
    <property type="evidence" value="ECO:0007669"/>
    <property type="project" value="UniProtKB-UniRule"/>
</dbReference>
<evidence type="ECO:0000256" key="4">
    <source>
        <dbReference type="ARBA" id="ARBA00022692"/>
    </source>
</evidence>
<sequence length="449" mass="48270">MASQAQMAAQLSFANFGKATELKKRLWFTLGALIVFRLVSFVPLPGIDPTALNTLFQGTKGGALDFFNMFSGGALERMSLIALGVTPYITASIIIQLMTSLVPSLAALKKEGESGRKKINQYTRYGTVLLTAIQGYGIAVGLESWGGGSGIQAVIDPGAFFRITTVITLIGGTMFLMWLGEQITSRGIGNGISLIIMAGIVAALPREIGTLFEQARTGAIGTGFVLLVIIVALAAIAFICLMERAQRRILIQYPKRQVGTKQFQGDSSHLPLKINTAGVIPPIFASSLLLMPLTIAQFATQQGNSPDWLLGVTGALQHGAPLYMALYGLGIIFFSFFYTAVVFNPEETAENLKKYGGFIPGIRPGVKTSEYLDYVLTRITVIGAAYLTLICLLPEFMASRLGTSMALGGTSLLIVVNVTMDTVAQIQSHLLAHQYEGLIKKSKLRGSRR</sequence>
<feature type="transmembrane region" description="Helical" evidence="10">
    <location>
        <begin position="371"/>
        <end position="389"/>
    </location>
</feature>
<evidence type="ECO:0000256" key="8">
    <source>
        <dbReference type="ARBA" id="ARBA00023136"/>
    </source>
</evidence>
<evidence type="ECO:0000256" key="2">
    <source>
        <dbReference type="ARBA" id="ARBA00005751"/>
    </source>
</evidence>
<keyword evidence="10" id="KW-1003">Cell membrane</keyword>
<dbReference type="PROSITE" id="PS00756">
    <property type="entry name" value="SECY_2"/>
    <property type="match status" value="1"/>
</dbReference>
<evidence type="ECO:0000256" key="13">
    <source>
        <dbReference type="RuleBase" id="RU004349"/>
    </source>
</evidence>
<comment type="similarity">
    <text evidence="2 10 13">Belongs to the SecY/SEC61-alpha family.</text>
</comment>
<dbReference type="HAMAP" id="MF_01465">
    <property type="entry name" value="SecY"/>
    <property type="match status" value="1"/>
</dbReference>
<gene>
    <name evidence="10 14" type="primary">secY</name>
    <name evidence="14" type="ORF">FMM06_12855</name>
</gene>
<feature type="transmembrane region" description="Helical" evidence="10">
    <location>
        <begin position="320"/>
        <end position="343"/>
    </location>
</feature>
<dbReference type="OrthoDB" id="9809248at2"/>
<dbReference type="InterPro" id="IPR002208">
    <property type="entry name" value="SecY/SEC61-alpha"/>
</dbReference>
<evidence type="ECO:0000256" key="3">
    <source>
        <dbReference type="ARBA" id="ARBA00022448"/>
    </source>
</evidence>
<feature type="transmembrane region" description="Helical" evidence="10">
    <location>
        <begin position="122"/>
        <end position="139"/>
    </location>
</feature>
<keyword evidence="15" id="KW-1185">Reference proteome</keyword>
<name>A0A552U8N6_9SPHN</name>
<evidence type="ECO:0000256" key="7">
    <source>
        <dbReference type="ARBA" id="ARBA00023010"/>
    </source>
</evidence>
<dbReference type="InterPro" id="IPR026593">
    <property type="entry name" value="SecY"/>
</dbReference>
<keyword evidence="6 10" id="KW-1133">Transmembrane helix</keyword>
<feature type="transmembrane region" description="Helical" evidence="10">
    <location>
        <begin position="78"/>
        <end position="102"/>
    </location>
</feature>
<feature type="transmembrane region" description="Helical" evidence="10">
    <location>
        <begin position="159"/>
        <end position="180"/>
    </location>
</feature>
<dbReference type="SUPFAM" id="SSF103491">
    <property type="entry name" value="Preprotein translocase SecY subunit"/>
    <property type="match status" value="1"/>
</dbReference>
<organism evidence="14 15">
    <name type="scientific">Glacieibacterium frigidum</name>
    <dbReference type="NCBI Taxonomy" id="2593303"/>
    <lineage>
        <taxon>Bacteria</taxon>
        <taxon>Pseudomonadati</taxon>
        <taxon>Pseudomonadota</taxon>
        <taxon>Alphaproteobacteria</taxon>
        <taxon>Sphingomonadales</taxon>
        <taxon>Sphingosinicellaceae</taxon>
        <taxon>Glacieibacterium</taxon>
    </lineage>
</organism>
<dbReference type="PIRSF" id="PIRSF004557">
    <property type="entry name" value="SecY"/>
    <property type="match status" value="1"/>
</dbReference>
<keyword evidence="4 10" id="KW-0812">Transmembrane</keyword>
<dbReference type="RefSeq" id="WP_144237785.1">
    <property type="nucleotide sequence ID" value="NZ_VJWA01000002.1"/>
</dbReference>
<dbReference type="EMBL" id="VJWA01000002">
    <property type="protein sequence ID" value="TRW14580.1"/>
    <property type="molecule type" value="Genomic_DNA"/>
</dbReference>
<evidence type="ECO:0000256" key="6">
    <source>
        <dbReference type="ARBA" id="ARBA00022989"/>
    </source>
</evidence>
<dbReference type="Proteomes" id="UP000317894">
    <property type="component" value="Unassembled WGS sequence"/>
</dbReference>
<dbReference type="Gene3D" id="1.10.3370.10">
    <property type="entry name" value="SecY subunit domain"/>
    <property type="match status" value="1"/>
</dbReference>
<evidence type="ECO:0000256" key="1">
    <source>
        <dbReference type="ARBA" id="ARBA00004141"/>
    </source>
</evidence>
<accession>A0A552U8N6</accession>
<dbReference type="AlphaFoldDB" id="A0A552U8N6"/>
<dbReference type="GO" id="GO:0005886">
    <property type="term" value="C:plasma membrane"/>
    <property type="evidence" value="ECO:0007669"/>
    <property type="project" value="UniProtKB-SubCell"/>
</dbReference>
<dbReference type="Pfam" id="PF00344">
    <property type="entry name" value="SecY"/>
    <property type="match status" value="1"/>
</dbReference>
<protein>
    <recommendedName>
        <fullName evidence="9 10">Protein translocase subunit SecY</fullName>
    </recommendedName>
</protein>
<evidence type="ECO:0000256" key="5">
    <source>
        <dbReference type="ARBA" id="ARBA00022927"/>
    </source>
</evidence>
<dbReference type="GO" id="GO:0043952">
    <property type="term" value="P:protein transport by the Sec complex"/>
    <property type="evidence" value="ECO:0007669"/>
    <property type="project" value="UniProtKB-UniRule"/>
</dbReference>
<evidence type="ECO:0000256" key="10">
    <source>
        <dbReference type="HAMAP-Rule" id="MF_01465"/>
    </source>
</evidence>
<dbReference type="FunFam" id="1.10.3370.10:FF:000001">
    <property type="entry name" value="Preprotein translocase subunit SecY"/>
    <property type="match status" value="1"/>
</dbReference>
<reference evidence="14 15" key="1">
    <citation type="submission" date="2019-07" db="EMBL/GenBank/DDBJ databases">
        <title>Novel species isolated from glacier.</title>
        <authorList>
            <person name="Liu Q."/>
            <person name="Xin Y.-H."/>
        </authorList>
    </citation>
    <scope>NUCLEOTIDE SEQUENCE [LARGE SCALE GENOMIC DNA]</scope>
    <source>
        <strain evidence="14 15">LB1R16</strain>
    </source>
</reference>
<dbReference type="InterPro" id="IPR023201">
    <property type="entry name" value="SecY_dom_sf"/>
</dbReference>
<comment type="subunit">
    <text evidence="10">Component of the Sec protein translocase complex. Heterotrimer consisting of SecY, SecE and SecG subunits. The heterotrimers can form oligomers, although 1 heterotrimer is thought to be able to translocate proteins. Interacts with the ribosome. Interacts with SecDF, and other proteins may be involved. Interacts with SecA.</text>
</comment>
<keyword evidence="8 10" id="KW-0472">Membrane</keyword>
<evidence type="ECO:0000256" key="12">
    <source>
        <dbReference type="RuleBase" id="RU003484"/>
    </source>
</evidence>
<dbReference type="InterPro" id="IPR030659">
    <property type="entry name" value="SecY_CS"/>
</dbReference>
<feature type="transmembrane region" description="Helical" evidence="10">
    <location>
        <begin position="401"/>
        <end position="420"/>
    </location>
</feature>